<gene>
    <name evidence="2" type="ORF">SDC9_122351</name>
</gene>
<feature type="region of interest" description="Disordered" evidence="1">
    <location>
        <begin position="83"/>
        <end position="106"/>
    </location>
</feature>
<reference evidence="2" key="1">
    <citation type="submission" date="2019-08" db="EMBL/GenBank/DDBJ databases">
        <authorList>
            <person name="Kucharzyk K."/>
            <person name="Murdoch R.W."/>
            <person name="Higgins S."/>
            <person name="Loffler F."/>
        </authorList>
    </citation>
    <scope>NUCLEOTIDE SEQUENCE</scope>
</reference>
<comment type="caution">
    <text evidence="2">The sequence shown here is derived from an EMBL/GenBank/DDBJ whole genome shotgun (WGS) entry which is preliminary data.</text>
</comment>
<organism evidence="2">
    <name type="scientific">bioreactor metagenome</name>
    <dbReference type="NCBI Taxonomy" id="1076179"/>
    <lineage>
        <taxon>unclassified sequences</taxon>
        <taxon>metagenomes</taxon>
        <taxon>ecological metagenomes</taxon>
    </lineage>
</organism>
<accession>A0A645CEG3</accession>
<dbReference type="AlphaFoldDB" id="A0A645CEG3"/>
<protein>
    <submittedName>
        <fullName evidence="2">Uncharacterized protein</fullName>
    </submittedName>
</protein>
<evidence type="ECO:0000256" key="1">
    <source>
        <dbReference type="SAM" id="MobiDB-lite"/>
    </source>
</evidence>
<proteinExistence type="predicted"/>
<sequence length="106" mass="11161">MTLTEKKQITPPAKPIIIEESGLTKPAPGVMATRPATQPLTAPRTVGLPLYSHSANTQETVAAAAEACVVTKALAANPLAPKALPALKPNQPNQRREPPIRTIGRL</sequence>
<dbReference type="EMBL" id="VSSQ01026574">
    <property type="protein sequence ID" value="MPM75359.1"/>
    <property type="molecule type" value="Genomic_DNA"/>
</dbReference>
<evidence type="ECO:0000313" key="2">
    <source>
        <dbReference type="EMBL" id="MPM75359.1"/>
    </source>
</evidence>
<name>A0A645CEG3_9ZZZZ</name>